<dbReference type="SUPFAM" id="SSF158235">
    <property type="entry name" value="SOCS box-like"/>
    <property type="match status" value="1"/>
</dbReference>
<keyword evidence="5" id="KW-1185">Reference proteome</keyword>
<dbReference type="Pfam" id="PF07525">
    <property type="entry name" value="SOCS_box"/>
    <property type="match status" value="1"/>
</dbReference>
<dbReference type="PROSITE" id="PS50088">
    <property type="entry name" value="ANK_REPEAT"/>
    <property type="match status" value="2"/>
</dbReference>
<dbReference type="InterPro" id="IPR002110">
    <property type="entry name" value="Ankyrin_rpt"/>
</dbReference>
<evidence type="ECO:0000259" key="4">
    <source>
        <dbReference type="PROSITE" id="PS50225"/>
    </source>
</evidence>
<dbReference type="Pfam" id="PF12796">
    <property type="entry name" value="Ank_2"/>
    <property type="match status" value="2"/>
</dbReference>
<dbReference type="InterPro" id="IPR001496">
    <property type="entry name" value="SOCS_box"/>
</dbReference>
<dbReference type="InterPro" id="IPR036036">
    <property type="entry name" value="SOCS_box-like_dom_sf"/>
</dbReference>
<dbReference type="SUPFAM" id="SSF48403">
    <property type="entry name" value="Ankyrin repeat"/>
    <property type="match status" value="1"/>
</dbReference>
<protein>
    <submittedName>
        <fullName evidence="6">Ankyrin repeat domain-containing protein 50</fullName>
    </submittedName>
</protein>
<feature type="repeat" description="ANK" evidence="3">
    <location>
        <begin position="28"/>
        <end position="58"/>
    </location>
</feature>
<dbReference type="Gene3D" id="1.25.40.20">
    <property type="entry name" value="Ankyrin repeat-containing domain"/>
    <property type="match status" value="2"/>
</dbReference>
<dbReference type="PROSITE" id="PS51257">
    <property type="entry name" value="PROKAR_LIPOPROTEIN"/>
    <property type="match status" value="1"/>
</dbReference>
<proteinExistence type="predicted"/>
<accession>A0ABM0JAP3</accession>
<evidence type="ECO:0000313" key="6">
    <source>
        <dbReference type="RefSeq" id="XP_005089322.2"/>
    </source>
</evidence>
<reference evidence="6" key="1">
    <citation type="submission" date="2025-08" db="UniProtKB">
        <authorList>
            <consortium name="RefSeq"/>
        </authorList>
    </citation>
    <scope>IDENTIFICATION</scope>
</reference>
<evidence type="ECO:0000256" key="1">
    <source>
        <dbReference type="ARBA" id="ARBA00022737"/>
    </source>
</evidence>
<keyword evidence="2 3" id="KW-0040">ANK repeat</keyword>
<dbReference type="Proteomes" id="UP000694888">
    <property type="component" value="Unplaced"/>
</dbReference>
<dbReference type="SMART" id="SM00253">
    <property type="entry name" value="SOCS"/>
    <property type="match status" value="1"/>
</dbReference>
<dbReference type="InterPro" id="IPR036770">
    <property type="entry name" value="Ankyrin_rpt-contain_sf"/>
</dbReference>
<dbReference type="PANTHER" id="PTHR24171:SF9">
    <property type="entry name" value="ANKYRIN REPEAT DOMAIN-CONTAINING PROTEIN 39"/>
    <property type="match status" value="1"/>
</dbReference>
<dbReference type="Gene3D" id="1.10.750.20">
    <property type="entry name" value="SOCS box"/>
    <property type="match status" value="1"/>
</dbReference>
<feature type="repeat" description="ANK" evidence="3">
    <location>
        <begin position="94"/>
        <end position="126"/>
    </location>
</feature>
<evidence type="ECO:0000256" key="3">
    <source>
        <dbReference type="PROSITE-ProRule" id="PRU00023"/>
    </source>
</evidence>
<dbReference type="RefSeq" id="XP_005089322.2">
    <property type="nucleotide sequence ID" value="XM_005089265.3"/>
</dbReference>
<keyword evidence="1" id="KW-0677">Repeat</keyword>
<dbReference type="GeneID" id="101856619"/>
<evidence type="ECO:0000313" key="5">
    <source>
        <dbReference type="Proteomes" id="UP000694888"/>
    </source>
</evidence>
<dbReference type="PROSITE" id="PS50297">
    <property type="entry name" value="ANK_REP_REGION"/>
    <property type="match status" value="1"/>
</dbReference>
<dbReference type="PANTHER" id="PTHR24171">
    <property type="entry name" value="ANKYRIN REPEAT DOMAIN-CONTAINING PROTEIN 39-RELATED"/>
    <property type="match status" value="1"/>
</dbReference>
<sequence length="270" mass="30230">MLAVRYKQYVAISTLLASGCDVNVQDKEGRTALHYASHTAVAVDSLISAGADVNILDNHGCSPLLMAATEGLDKVVHALCNVPGCDVNLSNLSAKKTPLHILSYKGHTRAVRDLLACRADVNLLDADHRSPLWYSITNGKCDVTAALLSSPRLQTFCQIAEEKVEELCPLEQAAVKGRVDILKLAIWSGYDNVHLRNILSRNDVRAIFEKHQITHWLETGLQVPTLRHLCRQRLRYHMRTEFSERVERLPIPDKLVNYLSFKELEDLKVS</sequence>
<organism evidence="5 6">
    <name type="scientific">Aplysia californica</name>
    <name type="common">California sea hare</name>
    <dbReference type="NCBI Taxonomy" id="6500"/>
    <lineage>
        <taxon>Eukaryota</taxon>
        <taxon>Metazoa</taxon>
        <taxon>Spiralia</taxon>
        <taxon>Lophotrochozoa</taxon>
        <taxon>Mollusca</taxon>
        <taxon>Gastropoda</taxon>
        <taxon>Heterobranchia</taxon>
        <taxon>Euthyneura</taxon>
        <taxon>Tectipleura</taxon>
        <taxon>Aplysiida</taxon>
        <taxon>Aplysioidea</taxon>
        <taxon>Aplysiidae</taxon>
        <taxon>Aplysia</taxon>
    </lineage>
</organism>
<dbReference type="PROSITE" id="PS50225">
    <property type="entry name" value="SOCS"/>
    <property type="match status" value="1"/>
</dbReference>
<dbReference type="SMART" id="SM00969">
    <property type="entry name" value="SOCS_box"/>
    <property type="match status" value="1"/>
</dbReference>
<gene>
    <name evidence="6" type="primary">LOC101856619</name>
</gene>
<name>A0ABM0JAP3_APLCA</name>
<feature type="domain" description="SOCS box" evidence="4">
    <location>
        <begin position="222"/>
        <end position="265"/>
    </location>
</feature>
<evidence type="ECO:0000256" key="2">
    <source>
        <dbReference type="ARBA" id="ARBA00023043"/>
    </source>
</evidence>
<dbReference type="SMART" id="SM00248">
    <property type="entry name" value="ANK"/>
    <property type="match status" value="4"/>
</dbReference>